<keyword evidence="9" id="KW-1185">Reference proteome</keyword>
<sequence>MTGSRKSNSHTSELLEELGKVVWPQFTRRPSPNLSLQGLVYFPALGQSSDRFGRKEPAHSPASSPDPSRPVPSEARNTAQPNRWSRNPIRPTWRTDLPVEHVASASCGAHATFRNAAIAEELGLAGLRLGTACNYDGDREKPGIKTGAVGALRRRVETLEDTVFQLSKTGTNETIQGANEPSSLASALCEGLELLLEKLQSKAPQKRPWSEVVDEPLEENVNYEDEPLPQPQPLSASSKKRRRGNDRPVIEPDDLAGPSSTLPPPKVLEAVVDLFFDLVQPWVPIFHEKRFRRRLENPDSRPALEVVLHAMVVALLKHVYPRELIAHLGDIESICERSRKVVVLTAMDDLYVENLQALIIICFEDARAQIGSGRLSRAWPIVGSLTRTVEYLQLSVETENHDKDPVLQPRPSLPQAKDWVEEEERRRVFWTIFNLDRFCSVTTGWNTSLTSNDVHRRLPADGGLWHNEEAVTTPFFGIWDRSAGKIGRLIAFLPTDYNATEPSTNGFPSTQGNNYLPTTSEEKVDMSTVGAFAYRVEATESLSRVTTFFLQQKINYRDRQEMGSWLMRFKELDLRLVRTNNSWKMFLPQKWKEANISRQPAVVTMDPNLTLAHITHNTSMILLHQRIAYPPLEWLEVVKLPILSSAETCETAASETANITQKFLDNSPPRSIVDNQFAFCVFVSARVLLVHWRYYKTQELPSDYGTLMKFLDIMSTRWSSQNRESTTSRKNSAAKYFSQLNDIYDKCQNDTTFKLDVLGYSNEIEWTGPPLSQPRDRNQVSVSHIDGTVSATNDPARPLPSHGPNLQLSPQHSANMTSCGGDVSTGGFSHYPHSISSRRPDILNPVDIDRETGQHHQMASASVPAHLSYNTGSPDELTAVTSILLDQQYSEMDRIISLNNAYFASDVAYTQ</sequence>
<dbReference type="GO" id="GO:0000981">
    <property type="term" value="F:DNA-binding transcription factor activity, RNA polymerase II-specific"/>
    <property type="evidence" value="ECO:0007669"/>
    <property type="project" value="InterPro"/>
</dbReference>
<dbReference type="InterPro" id="IPR007219">
    <property type="entry name" value="XnlR_reg_dom"/>
</dbReference>
<feature type="region of interest" description="Disordered" evidence="6">
    <location>
        <begin position="50"/>
        <end position="92"/>
    </location>
</feature>
<organism evidence="8 9">
    <name type="scientific">Penicillium canescens</name>
    <dbReference type="NCBI Taxonomy" id="5083"/>
    <lineage>
        <taxon>Eukaryota</taxon>
        <taxon>Fungi</taxon>
        <taxon>Dikarya</taxon>
        <taxon>Ascomycota</taxon>
        <taxon>Pezizomycotina</taxon>
        <taxon>Eurotiomycetes</taxon>
        <taxon>Eurotiomycetidae</taxon>
        <taxon>Eurotiales</taxon>
        <taxon>Aspergillaceae</taxon>
        <taxon>Penicillium</taxon>
    </lineage>
</organism>
<evidence type="ECO:0000256" key="1">
    <source>
        <dbReference type="ARBA" id="ARBA00004123"/>
    </source>
</evidence>
<keyword evidence="3" id="KW-0805">Transcription regulation</keyword>
<evidence type="ECO:0000256" key="5">
    <source>
        <dbReference type="ARBA" id="ARBA00023242"/>
    </source>
</evidence>
<feature type="region of interest" description="Disordered" evidence="6">
    <location>
        <begin position="221"/>
        <end position="262"/>
    </location>
</feature>
<dbReference type="PANTHER" id="PTHR47338">
    <property type="entry name" value="ZN(II)2CYS6 TRANSCRIPTION FACTOR (EUROFUNG)-RELATED"/>
    <property type="match status" value="1"/>
</dbReference>
<evidence type="ECO:0000256" key="2">
    <source>
        <dbReference type="ARBA" id="ARBA00022723"/>
    </source>
</evidence>
<protein>
    <recommendedName>
        <fullName evidence="7">Xylanolytic transcriptional activator regulatory domain-containing protein</fullName>
    </recommendedName>
</protein>
<dbReference type="PANTHER" id="PTHR47338:SF23">
    <property type="entry name" value="ZN(II)2CYS6 TRANSCRIPTION FACTOR (EUROFUNG)"/>
    <property type="match status" value="1"/>
</dbReference>
<dbReference type="GO" id="GO:0003677">
    <property type="term" value="F:DNA binding"/>
    <property type="evidence" value="ECO:0007669"/>
    <property type="project" value="InterPro"/>
</dbReference>
<keyword evidence="2" id="KW-0479">Metal-binding</keyword>
<keyword evidence="4" id="KW-0804">Transcription</keyword>
<dbReference type="InterPro" id="IPR050815">
    <property type="entry name" value="TF_fung"/>
</dbReference>
<evidence type="ECO:0000256" key="3">
    <source>
        <dbReference type="ARBA" id="ARBA00023015"/>
    </source>
</evidence>
<evidence type="ECO:0000313" key="8">
    <source>
        <dbReference type="EMBL" id="KAJ6044321.1"/>
    </source>
</evidence>
<evidence type="ECO:0000259" key="7">
    <source>
        <dbReference type="SMART" id="SM00906"/>
    </source>
</evidence>
<evidence type="ECO:0000256" key="6">
    <source>
        <dbReference type="SAM" id="MobiDB-lite"/>
    </source>
</evidence>
<dbReference type="GO" id="GO:0006351">
    <property type="term" value="P:DNA-templated transcription"/>
    <property type="evidence" value="ECO:0007669"/>
    <property type="project" value="InterPro"/>
</dbReference>
<reference evidence="8" key="1">
    <citation type="journal article" date="2023" name="IMA Fungus">
        <title>Comparative genomic study of the Penicillium genus elucidates a diverse pangenome and 15 lateral gene transfer events.</title>
        <authorList>
            <person name="Petersen C."/>
            <person name="Sorensen T."/>
            <person name="Nielsen M.R."/>
            <person name="Sondergaard T.E."/>
            <person name="Sorensen J.L."/>
            <person name="Fitzpatrick D.A."/>
            <person name="Frisvad J.C."/>
            <person name="Nielsen K.L."/>
        </authorList>
    </citation>
    <scope>NUCLEOTIDE SEQUENCE</scope>
    <source>
        <strain evidence="8">IBT 15450</strain>
    </source>
</reference>
<accession>A0AAD6N9Z6</accession>
<dbReference type="GO" id="GO:0008270">
    <property type="term" value="F:zinc ion binding"/>
    <property type="evidence" value="ECO:0007669"/>
    <property type="project" value="InterPro"/>
</dbReference>
<comment type="subcellular location">
    <subcellularLocation>
        <location evidence="1">Nucleus</location>
    </subcellularLocation>
</comment>
<name>A0AAD6N9Z6_PENCN</name>
<reference evidence="8" key="2">
    <citation type="submission" date="2023-01" db="EMBL/GenBank/DDBJ databases">
        <authorList>
            <person name="Petersen C."/>
        </authorList>
    </citation>
    <scope>NUCLEOTIDE SEQUENCE</scope>
    <source>
        <strain evidence="8">IBT 15450</strain>
    </source>
</reference>
<dbReference type="Proteomes" id="UP001219568">
    <property type="component" value="Unassembled WGS sequence"/>
</dbReference>
<dbReference type="Pfam" id="PF04082">
    <property type="entry name" value="Fungal_trans"/>
    <property type="match status" value="1"/>
</dbReference>
<evidence type="ECO:0000313" key="9">
    <source>
        <dbReference type="Proteomes" id="UP001219568"/>
    </source>
</evidence>
<feature type="compositionally biased region" description="Polar residues" evidence="6">
    <location>
        <begin position="75"/>
        <end position="85"/>
    </location>
</feature>
<dbReference type="SMART" id="SM00906">
    <property type="entry name" value="Fungal_trans"/>
    <property type="match status" value="1"/>
</dbReference>
<proteinExistence type="predicted"/>
<feature type="domain" description="Xylanolytic transcriptional activator regulatory" evidence="7">
    <location>
        <begin position="378"/>
        <end position="465"/>
    </location>
</feature>
<dbReference type="GO" id="GO:0005634">
    <property type="term" value="C:nucleus"/>
    <property type="evidence" value="ECO:0007669"/>
    <property type="project" value="UniProtKB-SubCell"/>
</dbReference>
<comment type="caution">
    <text evidence="8">The sequence shown here is derived from an EMBL/GenBank/DDBJ whole genome shotgun (WGS) entry which is preliminary data.</text>
</comment>
<dbReference type="AlphaFoldDB" id="A0AAD6N9Z6"/>
<dbReference type="CDD" id="cd12148">
    <property type="entry name" value="fungal_TF_MHR"/>
    <property type="match status" value="1"/>
</dbReference>
<evidence type="ECO:0000256" key="4">
    <source>
        <dbReference type="ARBA" id="ARBA00023163"/>
    </source>
</evidence>
<gene>
    <name evidence="8" type="ORF">N7460_005676</name>
</gene>
<dbReference type="EMBL" id="JAQJZL010000004">
    <property type="protein sequence ID" value="KAJ6044321.1"/>
    <property type="molecule type" value="Genomic_DNA"/>
</dbReference>
<keyword evidence="5" id="KW-0539">Nucleus</keyword>